<reference evidence="2 3" key="1">
    <citation type="submission" date="2024-04" db="EMBL/GenBank/DDBJ databases">
        <title>The reference genome of an endangered Asteraceae, Deinandra increscens subsp. villosa, native to the Central Coast of California.</title>
        <authorList>
            <person name="Guilliams M."/>
            <person name="Hasenstab-Lehman K."/>
            <person name="Meyer R."/>
            <person name="Mcevoy S."/>
        </authorList>
    </citation>
    <scope>NUCLEOTIDE SEQUENCE [LARGE SCALE GENOMIC DNA]</scope>
    <source>
        <tissue evidence="2">Leaf</tissue>
    </source>
</reference>
<dbReference type="AlphaFoldDB" id="A0AAP0GL29"/>
<organism evidence="2 3">
    <name type="scientific">Deinandra increscens subsp. villosa</name>
    <dbReference type="NCBI Taxonomy" id="3103831"/>
    <lineage>
        <taxon>Eukaryota</taxon>
        <taxon>Viridiplantae</taxon>
        <taxon>Streptophyta</taxon>
        <taxon>Embryophyta</taxon>
        <taxon>Tracheophyta</taxon>
        <taxon>Spermatophyta</taxon>
        <taxon>Magnoliopsida</taxon>
        <taxon>eudicotyledons</taxon>
        <taxon>Gunneridae</taxon>
        <taxon>Pentapetalae</taxon>
        <taxon>asterids</taxon>
        <taxon>campanulids</taxon>
        <taxon>Asterales</taxon>
        <taxon>Asteraceae</taxon>
        <taxon>Asteroideae</taxon>
        <taxon>Heliantheae alliance</taxon>
        <taxon>Madieae</taxon>
        <taxon>Madiinae</taxon>
        <taxon>Deinandra</taxon>
    </lineage>
</organism>
<feature type="transmembrane region" description="Helical" evidence="1">
    <location>
        <begin position="68"/>
        <end position="89"/>
    </location>
</feature>
<name>A0AAP0GL29_9ASTR</name>
<evidence type="ECO:0000313" key="2">
    <source>
        <dbReference type="EMBL" id="KAK9053326.1"/>
    </source>
</evidence>
<sequence>MCNPHSSTDKRFDWAHSDRSTISSRQRLSNKDLKEVTHKVYFDVKIVGKPASPDRLTSMLKLMRTSDIYMVWQEMLILVVVSTLADLSYVQYIEKEIKRVEKNSGVISRGSSNMVKITLPAEMICVFDFGHMHHGNEGQFSLAYATEMEKLPDLKPSESSKLKHCETIHRFKALNKKQAFNFESEKRAQHAPPIDLFNKLSLATESGSRSSRPPLIFTKVISSPSCDLKHSIFKAFTDLYVMLTTRVLKKTEYARFKAM</sequence>
<proteinExistence type="predicted"/>
<keyword evidence="1" id="KW-0812">Transmembrane</keyword>
<keyword evidence="3" id="KW-1185">Reference proteome</keyword>
<evidence type="ECO:0000313" key="3">
    <source>
        <dbReference type="Proteomes" id="UP001408789"/>
    </source>
</evidence>
<keyword evidence="1" id="KW-0472">Membrane</keyword>
<dbReference type="EMBL" id="JBCNJP010000027">
    <property type="protein sequence ID" value="KAK9053326.1"/>
    <property type="molecule type" value="Genomic_DNA"/>
</dbReference>
<comment type="caution">
    <text evidence="2">The sequence shown here is derived from an EMBL/GenBank/DDBJ whole genome shotgun (WGS) entry which is preliminary data.</text>
</comment>
<dbReference type="Proteomes" id="UP001408789">
    <property type="component" value="Unassembled WGS sequence"/>
</dbReference>
<gene>
    <name evidence="2" type="ORF">SSX86_029959</name>
</gene>
<protein>
    <submittedName>
        <fullName evidence="2">Uncharacterized protein</fullName>
    </submittedName>
</protein>
<keyword evidence="1" id="KW-1133">Transmembrane helix</keyword>
<evidence type="ECO:0000256" key="1">
    <source>
        <dbReference type="SAM" id="Phobius"/>
    </source>
</evidence>
<accession>A0AAP0GL29</accession>